<proteinExistence type="predicted"/>
<organism evidence="1 2">
    <name type="scientific">Romanomermis culicivorax</name>
    <name type="common">Nematode worm</name>
    <dbReference type="NCBI Taxonomy" id="13658"/>
    <lineage>
        <taxon>Eukaryota</taxon>
        <taxon>Metazoa</taxon>
        <taxon>Ecdysozoa</taxon>
        <taxon>Nematoda</taxon>
        <taxon>Enoplea</taxon>
        <taxon>Dorylaimia</taxon>
        <taxon>Mermithida</taxon>
        <taxon>Mermithoidea</taxon>
        <taxon>Mermithidae</taxon>
        <taxon>Romanomermis</taxon>
    </lineage>
</organism>
<dbReference type="AlphaFoldDB" id="A0A915ILQ1"/>
<evidence type="ECO:0000313" key="1">
    <source>
        <dbReference type="Proteomes" id="UP000887565"/>
    </source>
</evidence>
<dbReference type="WBParaSite" id="nRc.2.0.1.t14388-RA">
    <property type="protein sequence ID" value="nRc.2.0.1.t14388-RA"/>
    <property type="gene ID" value="nRc.2.0.1.g14388"/>
</dbReference>
<dbReference type="Proteomes" id="UP000887565">
    <property type="component" value="Unplaced"/>
</dbReference>
<name>A0A915ILQ1_ROMCU</name>
<sequence length="97" mass="11106">MESAFTNSPYPFDCPLFAESNNFKKEFNFDVWSRKPALEWESEFVNVDEMPNDFWPSTSTSVSPASTPFDAIWPEVEQLSAAGHTVSWTSDGQYFIH</sequence>
<evidence type="ECO:0000313" key="2">
    <source>
        <dbReference type="WBParaSite" id="nRc.2.0.1.t14388-RA"/>
    </source>
</evidence>
<reference evidence="2" key="1">
    <citation type="submission" date="2022-11" db="UniProtKB">
        <authorList>
            <consortium name="WormBaseParasite"/>
        </authorList>
    </citation>
    <scope>IDENTIFICATION</scope>
</reference>
<accession>A0A915ILQ1</accession>
<protein>
    <submittedName>
        <fullName evidence="2">Uncharacterized protein</fullName>
    </submittedName>
</protein>
<keyword evidence="1" id="KW-1185">Reference proteome</keyword>